<dbReference type="EMBL" id="AYRZ02000012">
    <property type="protein sequence ID" value="PHT65269.1"/>
    <property type="molecule type" value="Genomic_DNA"/>
</dbReference>
<dbReference type="EMBL" id="KJ865409">
    <property type="protein sequence ID" value="AIG89851.1"/>
    <property type="molecule type" value="Genomic_DNA"/>
</dbReference>
<dbReference type="Gramene" id="PHT89825">
    <property type="protein sequence ID" value="PHT89825"/>
    <property type="gene ID" value="T459_04938"/>
</dbReference>
<gene>
    <name evidence="2" type="primary">orf107a</name>
    <name evidence="5" type="ORF">T459_04938</name>
    <name evidence="4" type="ORF">T459_16707</name>
    <name evidence="3" type="ORF">T459_29694</name>
</gene>
<accession>A0A075VWA5</accession>
<organism evidence="2">
    <name type="scientific">Capsicum annuum</name>
    <name type="common">Capsicum pepper</name>
    <dbReference type="NCBI Taxonomy" id="4072"/>
    <lineage>
        <taxon>Eukaryota</taxon>
        <taxon>Viridiplantae</taxon>
        <taxon>Streptophyta</taxon>
        <taxon>Embryophyta</taxon>
        <taxon>Tracheophyta</taxon>
        <taxon>Spermatophyta</taxon>
        <taxon>Magnoliopsida</taxon>
        <taxon>eudicotyledons</taxon>
        <taxon>Gunneridae</taxon>
        <taxon>Pentapetalae</taxon>
        <taxon>asterids</taxon>
        <taxon>lamiids</taxon>
        <taxon>Solanales</taxon>
        <taxon>Solanaceae</taxon>
        <taxon>Solanoideae</taxon>
        <taxon>Capsiceae</taxon>
        <taxon>Capsicum</taxon>
    </lineage>
</organism>
<evidence type="ECO:0000313" key="4">
    <source>
        <dbReference type="EMBL" id="PHT78655.1"/>
    </source>
</evidence>
<dbReference type="OrthoDB" id="1563409at2759"/>
<protein>
    <submittedName>
        <fullName evidence="2">Uncharacterized protein</fullName>
    </submittedName>
</protein>
<dbReference type="Proteomes" id="UP000222542">
    <property type="component" value="Unassembled WGS sequence"/>
</dbReference>
<evidence type="ECO:0000313" key="1">
    <source>
        <dbReference type="EMBL" id="AIG89851.1"/>
    </source>
</evidence>
<evidence type="ECO:0000313" key="6">
    <source>
        <dbReference type="Proteomes" id="UP000222542"/>
    </source>
</evidence>
<dbReference type="GeneID" id="19988987"/>
<reference evidence="3 6" key="4">
    <citation type="journal article" date="2017" name="Genome Biol.">
        <title>New reference genome sequences of hot pepper reveal the massive evolution of plant disease-resistance genes by retroduplication.</title>
        <authorList>
            <person name="Kim S."/>
            <person name="Park J."/>
            <person name="Yeom S.I."/>
            <person name="Kim Y.M."/>
            <person name="Seo E."/>
            <person name="Kim K.T."/>
            <person name="Kim M.S."/>
            <person name="Lee J.M."/>
            <person name="Cheong K."/>
            <person name="Shin H.S."/>
            <person name="Kim S.B."/>
            <person name="Han K."/>
            <person name="Lee J."/>
            <person name="Park M."/>
            <person name="Lee H.A."/>
            <person name="Lee H.Y."/>
            <person name="Lee Y."/>
            <person name="Oh S."/>
            <person name="Lee J.H."/>
            <person name="Choi E."/>
            <person name="Choi E."/>
            <person name="Lee S.E."/>
            <person name="Jeon J."/>
            <person name="Kim H."/>
            <person name="Choi G."/>
            <person name="Song H."/>
            <person name="Lee J."/>
            <person name="Lee S.C."/>
            <person name="Kwon J.K."/>
            <person name="Lee H.Y."/>
            <person name="Koo N."/>
            <person name="Hong Y."/>
            <person name="Kim R.W."/>
            <person name="Kang W.H."/>
            <person name="Huh J.H."/>
            <person name="Kang B.C."/>
            <person name="Yang T.J."/>
            <person name="Lee Y.H."/>
            <person name="Bennetzen J.L."/>
            <person name="Choi D."/>
        </authorList>
    </citation>
    <scope>NUCLEOTIDE SEQUENCE [LARGE SCALE GENOMIC DNA]</scope>
    <source>
        <strain evidence="6">cv. CM334</strain>
    </source>
</reference>
<sequence length="107" mass="12037">MASSYKKILDLGLLMDLVLSNRSGFEVRTQKPTSRAELVSDGSNSHELRTKGCTCPLPQPLLLIHRFLLKNPVFVFPGYLLRAIPYALRKNLHLDSFQVSSSCLEFS</sequence>
<proteinExistence type="predicted"/>
<evidence type="ECO:0000313" key="2">
    <source>
        <dbReference type="EMBL" id="AIG90020.1"/>
    </source>
</evidence>
<dbReference type="Gramene" id="PHT65269">
    <property type="protein sequence ID" value="PHT65269"/>
    <property type="gene ID" value="T459_29694"/>
</dbReference>
<keyword evidence="2" id="KW-0496">Mitochondrion</keyword>
<dbReference type="EMBL" id="AYRZ02000002">
    <property type="protein sequence ID" value="PHT89825.1"/>
    <property type="molecule type" value="Genomic_DNA"/>
</dbReference>
<dbReference type="EMBL" id="AYRZ02000006">
    <property type="protein sequence ID" value="PHT78655.1"/>
    <property type="molecule type" value="Genomic_DNA"/>
</dbReference>
<dbReference type="EMBL" id="KJ865410">
    <property type="protein sequence ID" value="AIG90020.1"/>
    <property type="molecule type" value="Genomic_DNA"/>
</dbReference>
<dbReference type="RefSeq" id="YP_009049661.1">
    <property type="nucleotide sequence ID" value="NC_024624.1"/>
</dbReference>
<reference evidence="3" key="2">
    <citation type="journal article" date="2014" name="Nat. Genet.">
        <title>Genome sequence of the hot pepper provides insights into the evolution of pungency in Capsicum species.</title>
        <authorList>
            <person name="Kim S."/>
            <person name="Park M."/>
            <person name="Yeom S.I."/>
            <person name="Kim Y.M."/>
            <person name="Lee J.M."/>
            <person name="Lee H.A."/>
            <person name="Seo E."/>
            <person name="Choi J."/>
            <person name="Cheong K."/>
            <person name="Kim K.T."/>
            <person name="Jung K."/>
            <person name="Lee G.W."/>
            <person name="Oh S.K."/>
            <person name="Bae C."/>
            <person name="Kim S.B."/>
            <person name="Lee H.Y."/>
            <person name="Kim S.Y."/>
            <person name="Kim M.S."/>
            <person name="Kang B.C."/>
            <person name="Jo Y.D."/>
            <person name="Yang H.B."/>
            <person name="Jeong H.J."/>
            <person name="Kang W.H."/>
            <person name="Kwon J.K."/>
            <person name="Shin C."/>
            <person name="Lim J.Y."/>
            <person name="Park J.H."/>
            <person name="Huh J.H."/>
            <person name="Kim J.S."/>
            <person name="Kim B.D."/>
            <person name="Cohen O."/>
            <person name="Paran I."/>
            <person name="Suh M.C."/>
            <person name="Lee S.B."/>
            <person name="Kim Y.K."/>
            <person name="Shin Y."/>
            <person name="Noh S.J."/>
            <person name="Park J."/>
            <person name="Seo Y.S."/>
            <person name="Kwon S.Y."/>
            <person name="Kim H.A."/>
            <person name="Park J.M."/>
            <person name="Kim H.J."/>
            <person name="Choi S.B."/>
            <person name="Bosland P.W."/>
            <person name="Reeves G."/>
            <person name="Jo S.H."/>
            <person name="Lee B.W."/>
            <person name="Cho H.T."/>
            <person name="Choi H.S."/>
            <person name="Lee M.S."/>
            <person name="Yu Y."/>
            <person name="Do Choi Y."/>
            <person name="Park B.S."/>
            <person name="van Deynze A."/>
            <person name="Ashrafi H."/>
            <person name="Hill T."/>
            <person name="Kim W.T."/>
            <person name="Pai H.S."/>
            <person name="Ahn H.K."/>
            <person name="Yeam I."/>
            <person name="Giovannoni J.J."/>
            <person name="Rose J.K."/>
            <person name="Sorensen I."/>
            <person name="Lee S.J."/>
            <person name="Kim R.W."/>
            <person name="Choi I.Y."/>
            <person name="Choi B.S."/>
            <person name="Lim J.S."/>
            <person name="Lee Y.H."/>
            <person name="Choi D."/>
        </authorList>
    </citation>
    <scope>NUCLEOTIDE SEQUENCE [LARGE SCALE GENOMIC DNA]</scope>
</reference>
<dbReference type="AlphaFoldDB" id="A0A075VWA5"/>
<dbReference type="Gramene" id="PHT78655">
    <property type="protein sequence ID" value="PHT78655"/>
    <property type="gene ID" value="T459_16707"/>
</dbReference>
<accession>A0A1U8QDF0</accession>
<evidence type="ECO:0000313" key="5">
    <source>
        <dbReference type="EMBL" id="PHT89825.1"/>
    </source>
</evidence>
<reference evidence="1" key="1">
    <citation type="journal article" date="2014" name="BMC Genomics">
        <title>Extensive structural variations between mitochondrial genomes of CMS and normal peppers (Capsicum annuum L.) revealed by complete nucleotide sequencing.</title>
        <authorList>
            <person name="Jo Y.D."/>
            <person name="Choi Y."/>
            <person name="Kim D.H."/>
            <person name="Kim B.D."/>
            <person name="Kang B.C."/>
        </authorList>
    </citation>
    <scope>NUCLEOTIDE SEQUENCE</scope>
</reference>
<name>A0A075VWA5_CAPAN</name>
<evidence type="ECO:0000313" key="3">
    <source>
        <dbReference type="EMBL" id="PHT65269.1"/>
    </source>
</evidence>
<reference evidence="2" key="3">
    <citation type="submission" date="2014-05" db="EMBL/GenBank/DDBJ databases">
        <title>Capsicum annuum strain Jeju mitochondrial DNA, complete genome.</title>
        <authorList>
            <person name="Jo Y.D."/>
            <person name="Choi Y."/>
            <person name="Kim D.-H."/>
            <person name="Kim B.-D."/>
            <person name="Kang B.-C."/>
        </authorList>
    </citation>
    <scope>NUCLEOTIDE SEQUENCE</scope>
</reference>
<dbReference type="KEGG" id="cann:19988987"/>
<geneLocation type="mitochondrion" evidence="2"/>
<keyword evidence="6" id="KW-1185">Reference proteome</keyword>